<gene>
    <name evidence="8" type="ORF">LPJ53_001070</name>
</gene>
<dbReference type="Gene3D" id="3.30.40.10">
    <property type="entry name" value="Zinc/RING finger domain, C3HC4 (zinc finger)"/>
    <property type="match status" value="1"/>
</dbReference>
<keyword evidence="2 4" id="KW-0862">Zinc</keyword>
<evidence type="ECO:0000313" key="8">
    <source>
        <dbReference type="EMBL" id="KAJ1724709.1"/>
    </source>
</evidence>
<dbReference type="GO" id="GO:0008270">
    <property type="term" value="F:zinc ion binding"/>
    <property type="evidence" value="ECO:0007669"/>
    <property type="project" value="UniProtKB-KW"/>
</dbReference>
<dbReference type="Proteomes" id="UP001149813">
    <property type="component" value="Unassembled WGS sequence"/>
</dbReference>
<feature type="domain" description="Phorbol-ester/DAG-type" evidence="6">
    <location>
        <begin position="170"/>
        <end position="225"/>
    </location>
</feature>
<dbReference type="PROSITE" id="PS50089">
    <property type="entry name" value="ZF_RING_2"/>
    <property type="match status" value="1"/>
</dbReference>
<protein>
    <recommendedName>
        <fullName evidence="4">Non-structural maintenance of chromosomes element 1 homolog</fullName>
        <ecNumber evidence="4">2.3.2.27</ecNumber>
    </recommendedName>
</protein>
<comment type="catalytic activity">
    <reaction evidence="4">
        <text>S-ubiquitinyl-[E2 ubiquitin-conjugating enzyme]-L-cysteine + [acceptor protein]-L-lysine = [E2 ubiquitin-conjugating enzyme]-L-cysteine + N(6)-ubiquitinyl-[acceptor protein]-L-lysine.</text>
        <dbReference type="EC" id="2.3.2.27"/>
    </reaction>
</comment>
<sequence length="290" mass="31573">MSAQLFTDAQFRKTLERICNSSSDDQSNGNNDDDEVQEVTLDVHQHVESINSSLSNYSLELRSAPDQNSGVRMWAIANTNADATVLGATPYSQPELAILKALVEGIFTESTGNYALSLHSALRIAVNNSTPAIQRSHAEKLIEMFCKDGWLMRDEAEGFVVIGTRAIIELASFFTDGFGDYRRHCALCSELATQGLVCTECDAVVHPCCAKSISSSLAERGELSCPKCRRQIASPMRFGPGQPGVPHETEPTQQADPAEDIATAAVEELSLNSPRGKKRAMDDDEDEISD</sequence>
<dbReference type="GO" id="GO:0061630">
    <property type="term" value="F:ubiquitin protein ligase activity"/>
    <property type="evidence" value="ECO:0007669"/>
    <property type="project" value="UniProtKB-EC"/>
</dbReference>
<keyword evidence="4" id="KW-0833">Ubl conjugation pathway</keyword>
<dbReference type="InterPro" id="IPR013083">
    <property type="entry name" value="Znf_RING/FYVE/PHD"/>
</dbReference>
<dbReference type="InterPro" id="IPR046349">
    <property type="entry name" value="C1-like_sf"/>
</dbReference>
<reference evidence="8" key="1">
    <citation type="submission" date="2022-07" db="EMBL/GenBank/DDBJ databases">
        <title>Phylogenomic reconstructions and comparative analyses of Kickxellomycotina fungi.</title>
        <authorList>
            <person name="Reynolds N.K."/>
            <person name="Stajich J.E."/>
            <person name="Barry K."/>
            <person name="Grigoriev I.V."/>
            <person name="Crous P."/>
            <person name="Smith M.E."/>
        </authorList>
    </citation>
    <scope>NUCLEOTIDE SEQUENCE</scope>
    <source>
        <strain evidence="8">NBRC 32514</strain>
    </source>
</reference>
<evidence type="ECO:0000259" key="7">
    <source>
        <dbReference type="PROSITE" id="PS50089"/>
    </source>
</evidence>
<feature type="domain" description="RING-type" evidence="7">
    <location>
        <begin position="185"/>
        <end position="229"/>
    </location>
</feature>
<keyword evidence="4" id="KW-0227">DNA damage</keyword>
<dbReference type="GO" id="GO:0000724">
    <property type="term" value="P:double-strand break repair via homologous recombination"/>
    <property type="evidence" value="ECO:0007669"/>
    <property type="project" value="TreeGrafter"/>
</dbReference>
<evidence type="ECO:0000256" key="5">
    <source>
        <dbReference type="SAM" id="MobiDB-lite"/>
    </source>
</evidence>
<comment type="caution">
    <text evidence="8">The sequence shown here is derived from an EMBL/GenBank/DDBJ whole genome shotgun (WGS) entry which is preliminary data.</text>
</comment>
<dbReference type="SUPFAM" id="SSF57889">
    <property type="entry name" value="Cysteine-rich domain"/>
    <property type="match status" value="1"/>
</dbReference>
<comment type="subcellular location">
    <subcellularLocation>
        <location evidence="4">Nucleus</location>
    </subcellularLocation>
</comment>
<dbReference type="GO" id="GO:0030915">
    <property type="term" value="C:Smc5-Smc6 complex"/>
    <property type="evidence" value="ECO:0007669"/>
    <property type="project" value="UniProtKB-UniRule"/>
</dbReference>
<dbReference type="PANTHER" id="PTHR20973">
    <property type="entry name" value="NON-SMC ELEMENT 1-RELATED"/>
    <property type="match status" value="1"/>
</dbReference>
<name>A0A9W7Y0S4_9FUNG</name>
<keyword evidence="4" id="KW-0539">Nucleus</keyword>
<keyword evidence="4" id="KW-0808">Transferase</keyword>
<keyword evidence="4" id="KW-0234">DNA repair</keyword>
<dbReference type="GO" id="GO:0005634">
    <property type="term" value="C:nucleus"/>
    <property type="evidence" value="ECO:0007669"/>
    <property type="project" value="UniProtKB-SubCell"/>
</dbReference>
<evidence type="ECO:0000256" key="4">
    <source>
        <dbReference type="RuleBase" id="RU368018"/>
    </source>
</evidence>
<keyword evidence="9" id="KW-1185">Reference proteome</keyword>
<proteinExistence type="inferred from homology"/>
<evidence type="ECO:0000256" key="1">
    <source>
        <dbReference type="ARBA" id="ARBA00022723"/>
    </source>
</evidence>
<comment type="subunit">
    <text evidence="4">Component of the Smc5-Smc6 complex.</text>
</comment>
<dbReference type="OrthoDB" id="185455at2759"/>
<keyword evidence="1 4" id="KW-0479">Metal-binding</keyword>
<accession>A0A9W7Y0S4</accession>
<dbReference type="AlphaFoldDB" id="A0A9W7Y0S4"/>
<evidence type="ECO:0000256" key="3">
    <source>
        <dbReference type="PROSITE-ProRule" id="PRU00175"/>
    </source>
</evidence>
<dbReference type="PANTHER" id="PTHR20973:SF0">
    <property type="entry name" value="NON-STRUCTURAL MAINTENANCE OF CHROMOSOMES ELEMENT 1 HOMOLOG"/>
    <property type="match status" value="1"/>
</dbReference>
<dbReference type="EC" id="2.3.2.27" evidence="4"/>
<feature type="region of interest" description="Disordered" evidence="5">
    <location>
        <begin position="236"/>
        <end position="290"/>
    </location>
</feature>
<evidence type="ECO:0000256" key="2">
    <source>
        <dbReference type="ARBA" id="ARBA00022833"/>
    </source>
</evidence>
<keyword evidence="4" id="KW-0233">DNA recombination</keyword>
<organism evidence="8 9">
    <name type="scientific">Coemansia erecta</name>
    <dbReference type="NCBI Taxonomy" id="147472"/>
    <lineage>
        <taxon>Eukaryota</taxon>
        <taxon>Fungi</taxon>
        <taxon>Fungi incertae sedis</taxon>
        <taxon>Zoopagomycota</taxon>
        <taxon>Kickxellomycotina</taxon>
        <taxon>Kickxellomycetes</taxon>
        <taxon>Kickxellales</taxon>
        <taxon>Kickxellaceae</taxon>
        <taxon>Coemansia</taxon>
    </lineage>
</organism>
<keyword evidence="3 4" id="KW-0863">Zinc-finger</keyword>
<dbReference type="InterPro" id="IPR002219">
    <property type="entry name" value="PKC_DAG/PE"/>
</dbReference>
<comment type="similarity">
    <text evidence="4">Belongs to the NSE1 family.</text>
</comment>
<dbReference type="Gene3D" id="1.10.10.10">
    <property type="entry name" value="Winged helix-like DNA-binding domain superfamily/Winged helix DNA-binding domain"/>
    <property type="match status" value="1"/>
</dbReference>
<dbReference type="PROSITE" id="PS50081">
    <property type="entry name" value="ZF_DAG_PE_2"/>
    <property type="match status" value="1"/>
</dbReference>
<dbReference type="InterPro" id="IPR011513">
    <property type="entry name" value="Nse1"/>
</dbReference>
<evidence type="ECO:0000259" key="6">
    <source>
        <dbReference type="PROSITE" id="PS50081"/>
    </source>
</evidence>
<dbReference type="Gene3D" id="3.90.1150.220">
    <property type="match status" value="1"/>
</dbReference>
<dbReference type="InterPro" id="IPR001841">
    <property type="entry name" value="Znf_RING"/>
</dbReference>
<dbReference type="Pfam" id="PF07574">
    <property type="entry name" value="SMC_Nse1"/>
    <property type="match status" value="1"/>
</dbReference>
<dbReference type="EMBL" id="JANBOJ010000023">
    <property type="protein sequence ID" value="KAJ1724709.1"/>
    <property type="molecule type" value="Genomic_DNA"/>
</dbReference>
<evidence type="ECO:0000313" key="9">
    <source>
        <dbReference type="Proteomes" id="UP001149813"/>
    </source>
</evidence>
<dbReference type="InterPro" id="IPR036388">
    <property type="entry name" value="WH-like_DNA-bd_sf"/>
</dbReference>
<comment type="function">
    <text evidence="4">Acts in a DNA repair pathway for removal of UV-induced DNA damage that is distinct from classical nucleotide excision repair and in repair of ionizing radiation damage. Functions in homologous recombination repair of DNA double strand breaks and in recovery of stalled replication forks.</text>
</comment>